<sequence length="115" mass="12937">MREWRPCHAHIQWVLPKNMAAALGYTHQQTTAMKKMWALCWAAVKPEHEVNLATCSTMCLGFSLTLAWGYFGITRHCRTLPAPLTLTLVTHATASCNNICCSSYICKESFALTHH</sequence>
<evidence type="ECO:0000313" key="1">
    <source>
        <dbReference type="EMBL" id="DAA34769.1"/>
    </source>
</evidence>
<accession>F0JAC6</accession>
<dbReference type="AlphaFoldDB" id="F0JAC6"/>
<organism evidence="1">
    <name type="scientific">Amblyomma variegatum</name>
    <name type="common">Tropical bont tick</name>
    <dbReference type="NCBI Taxonomy" id="34610"/>
    <lineage>
        <taxon>Eukaryota</taxon>
        <taxon>Metazoa</taxon>
        <taxon>Ecdysozoa</taxon>
        <taxon>Arthropoda</taxon>
        <taxon>Chelicerata</taxon>
        <taxon>Arachnida</taxon>
        <taxon>Acari</taxon>
        <taxon>Parasitiformes</taxon>
        <taxon>Ixodida</taxon>
        <taxon>Ixodoidea</taxon>
        <taxon>Ixodidae</taxon>
        <taxon>Amblyomminae</taxon>
        <taxon>Amblyomma</taxon>
    </lineage>
</organism>
<name>F0JAC6_AMBVA</name>
<proteinExistence type="evidence at transcript level"/>
<reference evidence="1" key="1">
    <citation type="journal article" date="2011" name="BMC Genomics">
        <title>A further insight into the sialome of the tropical bont tick, Amblyomma variegatum.</title>
        <authorList>
            <person name="Ribeiro J.M."/>
            <person name="Anderson J.M."/>
            <person name="Manoukis N.C."/>
            <person name="Meng Z."/>
            <person name="Francishetti I.M."/>
        </authorList>
    </citation>
    <scope>NUCLEOTIDE SEQUENCE</scope>
    <source>
        <strain evidence="1">Amvar-265</strain>
        <tissue evidence="1">Salivary gland</tissue>
    </source>
</reference>
<dbReference type="EMBL" id="BK007827">
    <property type="protein sequence ID" value="DAA34769.1"/>
    <property type="molecule type" value="mRNA"/>
</dbReference>
<feature type="non-terminal residue" evidence="1">
    <location>
        <position position="115"/>
    </location>
</feature>
<protein>
    <submittedName>
        <fullName evidence="1">Uncharacterized protein</fullName>
    </submittedName>
</protein>